<feature type="domain" description="5'-Nucleotidase C-terminal" evidence="9">
    <location>
        <begin position="229"/>
        <end position="292"/>
    </location>
</feature>
<dbReference type="EMBL" id="CAHIKZ030001025">
    <property type="protein sequence ID" value="CAE1249821.1"/>
    <property type="molecule type" value="Genomic_DNA"/>
</dbReference>
<dbReference type="SUPFAM" id="SSF56300">
    <property type="entry name" value="Metallo-dependent phosphatases"/>
    <property type="match status" value="1"/>
</dbReference>
<dbReference type="PANTHER" id="PTHR11575">
    <property type="entry name" value="5'-NUCLEOTIDASE-RELATED"/>
    <property type="match status" value="1"/>
</dbReference>
<dbReference type="InterPro" id="IPR006179">
    <property type="entry name" value="5_nucleotidase/apyrase"/>
</dbReference>
<reference evidence="10" key="1">
    <citation type="submission" date="2021-01" db="EMBL/GenBank/DDBJ databases">
        <authorList>
            <person name="Li R."/>
            <person name="Bekaert M."/>
        </authorList>
    </citation>
    <scope>NUCLEOTIDE SEQUENCE</scope>
    <source>
        <strain evidence="10">Farmed</strain>
    </source>
</reference>
<evidence type="ECO:0000256" key="3">
    <source>
        <dbReference type="ARBA" id="ARBA00012643"/>
    </source>
</evidence>
<evidence type="ECO:0000256" key="6">
    <source>
        <dbReference type="ARBA" id="ARBA00022741"/>
    </source>
</evidence>
<comment type="caution">
    <text evidence="10">The sequence shown here is derived from an EMBL/GenBank/DDBJ whole genome shotgun (WGS) entry which is preliminary data.</text>
</comment>
<evidence type="ECO:0000256" key="1">
    <source>
        <dbReference type="ARBA" id="ARBA00000815"/>
    </source>
</evidence>
<keyword evidence="11" id="KW-1185">Reference proteome</keyword>
<protein>
    <recommendedName>
        <fullName evidence="3">5'-nucleotidase</fullName>
        <ecNumber evidence="3">3.1.3.5</ecNumber>
    </recommendedName>
</protein>
<evidence type="ECO:0000256" key="4">
    <source>
        <dbReference type="ARBA" id="ARBA00022723"/>
    </source>
</evidence>
<evidence type="ECO:0000259" key="9">
    <source>
        <dbReference type="Pfam" id="PF02872"/>
    </source>
</evidence>
<keyword evidence="6" id="KW-0547">Nucleotide-binding</keyword>
<dbReference type="PANTHER" id="PTHR11575:SF24">
    <property type="entry name" value="5'-NUCLEOTIDASE"/>
    <property type="match status" value="1"/>
</dbReference>
<dbReference type="GO" id="GO:0009166">
    <property type="term" value="P:nucleotide catabolic process"/>
    <property type="evidence" value="ECO:0007669"/>
    <property type="project" value="InterPro"/>
</dbReference>
<comment type="similarity">
    <text evidence="2">Belongs to the 5'-nucleotidase family.</text>
</comment>
<dbReference type="SUPFAM" id="SSF55816">
    <property type="entry name" value="5'-nucleotidase (syn. UDP-sugar hydrolase), C-terminal domain"/>
    <property type="match status" value="1"/>
</dbReference>
<dbReference type="PRINTS" id="PR01607">
    <property type="entry name" value="APYRASEFAMLY"/>
</dbReference>
<feature type="domain" description="Calcineurin-like phosphoesterase" evidence="8">
    <location>
        <begin position="10"/>
        <end position="135"/>
    </location>
</feature>
<dbReference type="InterPro" id="IPR036907">
    <property type="entry name" value="5'-Nucleotdase_C_sf"/>
</dbReference>
<dbReference type="EC" id="3.1.3.5" evidence="3"/>
<dbReference type="InterPro" id="IPR004843">
    <property type="entry name" value="Calcineurin-like_PHP"/>
</dbReference>
<keyword evidence="5" id="KW-0732">Signal</keyword>
<evidence type="ECO:0000256" key="2">
    <source>
        <dbReference type="ARBA" id="ARBA00006654"/>
    </source>
</evidence>
<proteinExistence type="inferred from homology"/>
<evidence type="ECO:0000259" key="8">
    <source>
        <dbReference type="Pfam" id="PF00149"/>
    </source>
</evidence>
<dbReference type="InterPro" id="IPR029052">
    <property type="entry name" value="Metallo-depent_PP-like"/>
</dbReference>
<dbReference type="Gene3D" id="3.90.780.10">
    <property type="entry name" value="5'-Nucleotidase, C-terminal domain"/>
    <property type="match status" value="1"/>
</dbReference>
<evidence type="ECO:0000313" key="10">
    <source>
        <dbReference type="EMBL" id="CAE1249821.1"/>
    </source>
</evidence>
<name>A0A812BWK6_ACAPH</name>
<keyword evidence="7 10" id="KW-0378">Hydrolase</keyword>
<dbReference type="OrthoDB" id="7722975at2759"/>
<keyword evidence="4" id="KW-0479">Metal-binding</keyword>
<evidence type="ECO:0000256" key="7">
    <source>
        <dbReference type="ARBA" id="ARBA00022801"/>
    </source>
</evidence>
<dbReference type="Pfam" id="PF00149">
    <property type="entry name" value="Metallophos"/>
    <property type="match status" value="1"/>
</dbReference>
<accession>A0A812BWK6</accession>
<dbReference type="FunFam" id="3.60.21.10:FF:000020">
    <property type="entry name" value="NT5E isoform 4"/>
    <property type="match status" value="1"/>
</dbReference>
<dbReference type="GO" id="GO:0008253">
    <property type="term" value="F:5'-nucleotidase activity"/>
    <property type="evidence" value="ECO:0007669"/>
    <property type="project" value="UniProtKB-EC"/>
</dbReference>
<dbReference type="GO" id="GO:0000166">
    <property type="term" value="F:nucleotide binding"/>
    <property type="evidence" value="ECO:0007669"/>
    <property type="project" value="UniProtKB-KW"/>
</dbReference>
<dbReference type="Gene3D" id="3.60.21.10">
    <property type="match status" value="1"/>
</dbReference>
<comment type="catalytic activity">
    <reaction evidence="1">
        <text>a ribonucleoside 5'-phosphate + H2O = a ribonucleoside + phosphate</text>
        <dbReference type="Rhea" id="RHEA:12484"/>
        <dbReference type="ChEBI" id="CHEBI:15377"/>
        <dbReference type="ChEBI" id="CHEBI:18254"/>
        <dbReference type="ChEBI" id="CHEBI:43474"/>
        <dbReference type="ChEBI" id="CHEBI:58043"/>
        <dbReference type="EC" id="3.1.3.5"/>
    </reaction>
</comment>
<dbReference type="InterPro" id="IPR008334">
    <property type="entry name" value="5'-Nucleotdase_C"/>
</dbReference>
<evidence type="ECO:0000313" key="11">
    <source>
        <dbReference type="Proteomes" id="UP000597762"/>
    </source>
</evidence>
<sequence length="292" mass="32204">MVLFSCLLQCLGNHEFDKGIQGLVPFLQNVTFPVLAANINITGIPELASVKKRIKLKLGGEWIGIVGYITVETPMLSNPEPVTFMDEVESVQREVNELLKENVTKIIALGHAGYWVDKKVAKEVKGLDIVVGGHTNTFLYTGNPPSSEKPDGEYPTVIKQDDGEICLVVQAYAYGKYLGFLQVTFDPDGRLRSWNGNPILLDKTVIPDPAILAKMKPFQRQLTKLVNKVIGETSVLLNGDSQCRLEECNLGNLIADAMVGWYARKPEPDSWNKYAISIVNSGSIRTSIEPGE</sequence>
<dbReference type="GO" id="GO:0046872">
    <property type="term" value="F:metal ion binding"/>
    <property type="evidence" value="ECO:0007669"/>
    <property type="project" value="UniProtKB-KW"/>
</dbReference>
<organism evidence="10 11">
    <name type="scientific">Acanthosepion pharaonis</name>
    <name type="common">Pharaoh cuttlefish</name>
    <name type="synonym">Sepia pharaonis</name>
    <dbReference type="NCBI Taxonomy" id="158019"/>
    <lineage>
        <taxon>Eukaryota</taxon>
        <taxon>Metazoa</taxon>
        <taxon>Spiralia</taxon>
        <taxon>Lophotrochozoa</taxon>
        <taxon>Mollusca</taxon>
        <taxon>Cephalopoda</taxon>
        <taxon>Coleoidea</taxon>
        <taxon>Decapodiformes</taxon>
        <taxon>Sepiida</taxon>
        <taxon>Sepiina</taxon>
        <taxon>Sepiidae</taxon>
        <taxon>Acanthosepion</taxon>
    </lineage>
</organism>
<dbReference type="Pfam" id="PF02872">
    <property type="entry name" value="5_nucleotid_C"/>
    <property type="match status" value="1"/>
</dbReference>
<gene>
    <name evidence="10" type="ORF">SPHA_26810</name>
</gene>
<dbReference type="AlphaFoldDB" id="A0A812BWK6"/>
<dbReference type="Proteomes" id="UP000597762">
    <property type="component" value="Unassembled WGS sequence"/>
</dbReference>
<evidence type="ECO:0000256" key="5">
    <source>
        <dbReference type="ARBA" id="ARBA00022729"/>
    </source>
</evidence>